<keyword evidence="3" id="KW-1185">Reference proteome</keyword>
<evidence type="ECO:0000313" key="3">
    <source>
        <dbReference type="Proteomes" id="UP000789572"/>
    </source>
</evidence>
<dbReference type="AlphaFoldDB" id="A0A9N9BD58"/>
<organism evidence="2 3">
    <name type="scientific">Paraglomus occultum</name>
    <dbReference type="NCBI Taxonomy" id="144539"/>
    <lineage>
        <taxon>Eukaryota</taxon>
        <taxon>Fungi</taxon>
        <taxon>Fungi incertae sedis</taxon>
        <taxon>Mucoromycota</taxon>
        <taxon>Glomeromycotina</taxon>
        <taxon>Glomeromycetes</taxon>
        <taxon>Paraglomerales</taxon>
        <taxon>Paraglomeraceae</taxon>
        <taxon>Paraglomus</taxon>
    </lineage>
</organism>
<name>A0A9N9BD58_9GLOM</name>
<proteinExistence type="predicted"/>
<comment type="caution">
    <text evidence="2">The sequence shown here is derived from an EMBL/GenBank/DDBJ whole genome shotgun (WGS) entry which is preliminary data.</text>
</comment>
<feature type="compositionally biased region" description="Polar residues" evidence="1">
    <location>
        <begin position="94"/>
        <end position="112"/>
    </location>
</feature>
<evidence type="ECO:0000313" key="2">
    <source>
        <dbReference type="EMBL" id="CAG8561602.1"/>
    </source>
</evidence>
<sequence>MHAKQLNNTHLHHIGYVKALTVYLRTCKTLFLLALSKRPNRSTKLYTHGRHKDPIGVCNKPSMIPSGYKPKPPSALDNISFTFWNEFRPAAEYSKSSEALSGTPAQIRTMNSQRRHSEDSLAVHSR</sequence>
<feature type="compositionally biased region" description="Basic and acidic residues" evidence="1">
    <location>
        <begin position="115"/>
        <end position="126"/>
    </location>
</feature>
<feature type="region of interest" description="Disordered" evidence="1">
    <location>
        <begin position="94"/>
        <end position="126"/>
    </location>
</feature>
<accession>A0A9N9BD58</accession>
<evidence type="ECO:0000256" key="1">
    <source>
        <dbReference type="SAM" id="MobiDB-lite"/>
    </source>
</evidence>
<dbReference type="Proteomes" id="UP000789572">
    <property type="component" value="Unassembled WGS sequence"/>
</dbReference>
<dbReference type="EMBL" id="CAJVPJ010000866">
    <property type="protein sequence ID" value="CAG8561602.1"/>
    <property type="molecule type" value="Genomic_DNA"/>
</dbReference>
<protein>
    <submittedName>
        <fullName evidence="2">8512_t:CDS:1</fullName>
    </submittedName>
</protein>
<gene>
    <name evidence="2" type="ORF">POCULU_LOCUS5537</name>
</gene>
<reference evidence="2" key="1">
    <citation type="submission" date="2021-06" db="EMBL/GenBank/DDBJ databases">
        <authorList>
            <person name="Kallberg Y."/>
            <person name="Tangrot J."/>
            <person name="Rosling A."/>
        </authorList>
    </citation>
    <scope>NUCLEOTIDE SEQUENCE</scope>
    <source>
        <strain evidence="2">IA702</strain>
    </source>
</reference>